<evidence type="ECO:0000259" key="3">
    <source>
        <dbReference type="Pfam" id="PF02769"/>
    </source>
</evidence>
<dbReference type="InterPro" id="IPR036676">
    <property type="entry name" value="PurM-like_C_sf"/>
</dbReference>
<dbReference type="Pfam" id="PF02769">
    <property type="entry name" value="AIRS_C"/>
    <property type="match status" value="1"/>
</dbReference>
<dbReference type="NCBIfam" id="TIGR02124">
    <property type="entry name" value="hypE"/>
    <property type="match status" value="1"/>
</dbReference>
<feature type="domain" description="PurM-like C-terminal" evidence="3">
    <location>
        <begin position="169"/>
        <end position="318"/>
    </location>
</feature>
<proteinExistence type="inferred from homology"/>
<evidence type="ECO:0000313" key="5">
    <source>
        <dbReference type="Proteomes" id="UP000268446"/>
    </source>
</evidence>
<dbReference type="InterPro" id="IPR036921">
    <property type="entry name" value="PurM-like_N_sf"/>
</dbReference>
<dbReference type="AlphaFoldDB" id="A0A497EYU7"/>
<dbReference type="PANTHER" id="PTHR30303">
    <property type="entry name" value="HYDROGENASE ISOENZYMES FORMATION PROTEIN HYPE"/>
    <property type="match status" value="1"/>
</dbReference>
<dbReference type="CDD" id="cd02197">
    <property type="entry name" value="HypE"/>
    <property type="match status" value="1"/>
</dbReference>
<evidence type="ECO:0000259" key="2">
    <source>
        <dbReference type="Pfam" id="PF00586"/>
    </source>
</evidence>
<comment type="caution">
    <text evidence="4">The sequence shown here is derived from an EMBL/GenBank/DDBJ whole genome shotgun (WGS) entry which is preliminary data.</text>
</comment>
<dbReference type="SUPFAM" id="SSF55326">
    <property type="entry name" value="PurM N-terminal domain-like"/>
    <property type="match status" value="1"/>
</dbReference>
<dbReference type="PIRSF" id="PIRSF005644">
    <property type="entry name" value="Hdrgns_mtr_HypE"/>
    <property type="match status" value="1"/>
</dbReference>
<evidence type="ECO:0000256" key="1">
    <source>
        <dbReference type="ARBA" id="ARBA00006243"/>
    </source>
</evidence>
<name>A0A497EYU7_9CREN</name>
<protein>
    <submittedName>
        <fullName evidence="4">Hydrogenase expression/formation protein HypE</fullName>
    </submittedName>
</protein>
<evidence type="ECO:0000313" key="4">
    <source>
        <dbReference type="EMBL" id="RLE52222.1"/>
    </source>
</evidence>
<dbReference type="InterPro" id="IPR010918">
    <property type="entry name" value="PurM-like_C_dom"/>
</dbReference>
<dbReference type="Pfam" id="PF00586">
    <property type="entry name" value="AIRS"/>
    <property type="match status" value="1"/>
</dbReference>
<dbReference type="Gene3D" id="3.30.1330.10">
    <property type="entry name" value="PurM-like, N-terminal domain"/>
    <property type="match status" value="1"/>
</dbReference>
<feature type="domain" description="PurM-like N-terminal" evidence="2">
    <location>
        <begin position="45"/>
        <end position="156"/>
    </location>
</feature>
<dbReference type="Gene3D" id="3.90.650.10">
    <property type="entry name" value="PurM-like C-terminal domain"/>
    <property type="match status" value="1"/>
</dbReference>
<sequence>MLIGDRVELIHGSGGEAMANLIKEIIIPNFKLGSVFEGLGLKDMDDGSTIPIEDLELVMTSDGYTVDPIFFPGGDIGKLAISGTINDLAVMGAKPLAILNSMIVEEGFPISDLKKIVHSMATTAEDIGVAVIGGDFKVMPKGKVDKIVITTTGIGLAKRGRVIRDSGLRPGDKIIVTGTIGDHELALISVREGISFECSITSDVAPIWPVMEAALKVGGITAAKDPTRGGLAAALNELAKKSGVSVWIGEDKIPIKSEVKAAAEMLGLDPLYLACEGRAVIGVRAEKASEVLEAIKSTKLGRDAAIIGEVRSESPGYVILETVIGGKRILEPPIGMPLPRVC</sequence>
<dbReference type="PANTHER" id="PTHR30303:SF0">
    <property type="entry name" value="CARBAMOYL DEHYDRATASE HYPE"/>
    <property type="match status" value="1"/>
</dbReference>
<reference evidence="4 5" key="1">
    <citation type="submission" date="2018-06" db="EMBL/GenBank/DDBJ databases">
        <title>Extensive metabolic versatility and redundancy in microbially diverse, dynamic hydrothermal sediments.</title>
        <authorList>
            <person name="Dombrowski N."/>
            <person name="Teske A."/>
            <person name="Baker B.J."/>
        </authorList>
    </citation>
    <scope>NUCLEOTIDE SEQUENCE [LARGE SCALE GENOMIC DNA]</scope>
    <source>
        <strain evidence="4">B29_G17</strain>
    </source>
</reference>
<dbReference type="EMBL" id="QMQZ01000007">
    <property type="protein sequence ID" value="RLE52222.1"/>
    <property type="molecule type" value="Genomic_DNA"/>
</dbReference>
<comment type="similarity">
    <text evidence="1">Belongs to the HypE family.</text>
</comment>
<dbReference type="InterPro" id="IPR016188">
    <property type="entry name" value="PurM-like_N"/>
</dbReference>
<accession>A0A497EYU7</accession>
<dbReference type="GO" id="GO:0051604">
    <property type="term" value="P:protein maturation"/>
    <property type="evidence" value="ECO:0007669"/>
    <property type="project" value="TreeGrafter"/>
</dbReference>
<organism evidence="4 5">
    <name type="scientific">Thermoproteota archaeon</name>
    <dbReference type="NCBI Taxonomy" id="2056631"/>
    <lineage>
        <taxon>Archaea</taxon>
        <taxon>Thermoproteota</taxon>
    </lineage>
</organism>
<dbReference type="InterPro" id="IPR011854">
    <property type="entry name" value="HypE"/>
</dbReference>
<gene>
    <name evidence="4" type="primary">hypE</name>
    <name evidence="4" type="ORF">DRJ20_00595</name>
</gene>
<dbReference type="SUPFAM" id="SSF56042">
    <property type="entry name" value="PurM C-terminal domain-like"/>
    <property type="match status" value="1"/>
</dbReference>
<dbReference type="Proteomes" id="UP000268446">
    <property type="component" value="Unassembled WGS sequence"/>
</dbReference>